<dbReference type="PANTHER" id="PTHR12197">
    <property type="entry name" value="HISTONE-LYSINE N-METHYLTRANSFERASE SMYD"/>
    <property type="match status" value="1"/>
</dbReference>
<sequence>MLGLCQYRDIDKFDFWVYYTLQNKLRSNVFGEYKAPQQPANGKMLIFNSFFNHSCVPNAVYFNDRHAHQVVVAWQDIEKYQQVFTSYIDPNCPVSERQQLFEGTFGFVCSCERCVNEIGAPNGKEIRKQTSRSKK</sequence>
<dbReference type="EMBL" id="CAJNRE010005105">
    <property type="protein sequence ID" value="CAF2041971.1"/>
    <property type="molecule type" value="Genomic_DNA"/>
</dbReference>
<evidence type="ECO:0000313" key="2">
    <source>
        <dbReference type="EMBL" id="CAF2041971.1"/>
    </source>
</evidence>
<dbReference type="InterPro" id="IPR046341">
    <property type="entry name" value="SET_dom_sf"/>
</dbReference>
<gene>
    <name evidence="2" type="ORF">MBJ925_LOCUS11537</name>
</gene>
<dbReference type="AlphaFoldDB" id="A0A816NZU6"/>
<proteinExistence type="predicted"/>
<dbReference type="InterPro" id="IPR001214">
    <property type="entry name" value="SET_dom"/>
</dbReference>
<dbReference type="CDD" id="cd20071">
    <property type="entry name" value="SET_SMYD"/>
    <property type="match status" value="1"/>
</dbReference>
<dbReference type="SUPFAM" id="SSF82199">
    <property type="entry name" value="SET domain"/>
    <property type="match status" value="1"/>
</dbReference>
<protein>
    <recommendedName>
        <fullName evidence="1">SET domain-containing protein</fullName>
    </recommendedName>
</protein>
<organism evidence="2 3">
    <name type="scientific">Rotaria magnacalcarata</name>
    <dbReference type="NCBI Taxonomy" id="392030"/>
    <lineage>
        <taxon>Eukaryota</taxon>
        <taxon>Metazoa</taxon>
        <taxon>Spiralia</taxon>
        <taxon>Gnathifera</taxon>
        <taxon>Rotifera</taxon>
        <taxon>Eurotatoria</taxon>
        <taxon>Bdelloidea</taxon>
        <taxon>Philodinida</taxon>
        <taxon>Philodinidae</taxon>
        <taxon>Rotaria</taxon>
    </lineage>
</organism>
<dbReference type="Proteomes" id="UP000663824">
    <property type="component" value="Unassembled WGS sequence"/>
</dbReference>
<reference evidence="2" key="1">
    <citation type="submission" date="2021-02" db="EMBL/GenBank/DDBJ databases">
        <authorList>
            <person name="Nowell W R."/>
        </authorList>
    </citation>
    <scope>NUCLEOTIDE SEQUENCE</scope>
</reference>
<feature type="domain" description="SET" evidence="1">
    <location>
        <begin position="1"/>
        <end position="88"/>
    </location>
</feature>
<dbReference type="Gene3D" id="2.170.270.10">
    <property type="entry name" value="SET domain"/>
    <property type="match status" value="1"/>
</dbReference>
<comment type="caution">
    <text evidence="2">The sequence shown here is derived from an EMBL/GenBank/DDBJ whole genome shotgun (WGS) entry which is preliminary data.</text>
</comment>
<name>A0A816NZU6_9BILA</name>
<dbReference type="PROSITE" id="PS50280">
    <property type="entry name" value="SET"/>
    <property type="match status" value="1"/>
</dbReference>
<accession>A0A816NZU6</accession>
<evidence type="ECO:0000313" key="3">
    <source>
        <dbReference type="Proteomes" id="UP000663824"/>
    </source>
</evidence>
<dbReference type="Pfam" id="PF00856">
    <property type="entry name" value="SET"/>
    <property type="match status" value="1"/>
</dbReference>
<evidence type="ECO:0000259" key="1">
    <source>
        <dbReference type="PROSITE" id="PS50280"/>
    </source>
</evidence>
<dbReference type="InterPro" id="IPR050869">
    <property type="entry name" value="H3K4_H4K5_MeTrfase"/>
</dbReference>